<dbReference type="GO" id="GO:0004540">
    <property type="term" value="F:RNA nuclease activity"/>
    <property type="evidence" value="ECO:0007669"/>
    <property type="project" value="InterPro"/>
</dbReference>
<feature type="domain" description="NYN" evidence="1">
    <location>
        <begin position="4"/>
        <end position="148"/>
    </location>
</feature>
<dbReference type="Gene3D" id="3.40.50.1010">
    <property type="entry name" value="5'-nuclease"/>
    <property type="match status" value="1"/>
</dbReference>
<dbReference type="PANTHER" id="PTHR35811">
    <property type="entry name" value="SLR1870 PROTEIN"/>
    <property type="match status" value="1"/>
</dbReference>
<protein>
    <submittedName>
        <fullName evidence="2">NYN domain-containing protein</fullName>
    </submittedName>
</protein>
<reference evidence="2" key="1">
    <citation type="journal article" date="2020" name="J. ISSAAS">
        <title>Lactobacilli and other gastrointestinal microbiota of Peromyscus leucopus, reservoir host for agents of Lyme disease and other zoonoses in North America.</title>
        <authorList>
            <person name="Milovic A."/>
            <person name="Bassam K."/>
            <person name="Shao H."/>
            <person name="Chatzistamou I."/>
            <person name="Tufts D.M."/>
            <person name="Diuk-Wasser M."/>
            <person name="Barbour A.G."/>
        </authorList>
    </citation>
    <scope>NUCLEOTIDE SEQUENCE</scope>
    <source>
        <strain evidence="2">LL50</strain>
    </source>
</reference>
<gene>
    <name evidence="2" type="ORF">Unknown280_0490</name>
</gene>
<organism evidence="2">
    <name type="scientific">uncultured Spirochaetaceae bacterium</name>
    <dbReference type="NCBI Taxonomy" id="201186"/>
    <lineage>
        <taxon>Bacteria</taxon>
        <taxon>Pseudomonadati</taxon>
        <taxon>Spirochaetota</taxon>
        <taxon>Spirochaetia</taxon>
        <taxon>Spirochaetales</taxon>
        <taxon>Spirochaetaceae</taxon>
        <taxon>environmental samples</taxon>
    </lineage>
</organism>
<dbReference type="PANTHER" id="PTHR35811:SF1">
    <property type="entry name" value="HTH OST-TYPE DOMAIN-CONTAINING PROTEIN"/>
    <property type="match status" value="1"/>
</dbReference>
<dbReference type="InterPro" id="IPR021139">
    <property type="entry name" value="NYN"/>
</dbReference>
<evidence type="ECO:0000259" key="1">
    <source>
        <dbReference type="Pfam" id="PF01936"/>
    </source>
</evidence>
<sequence>MKTKIAVYFDLENINPKFDLDKLLDAISLKIEDSETVFVYKFACGNENAISNFRDKLKDWSFEIREAPKVSKGNPKNRADLILSLEAFETIVQKIPEIDIYVFITSDTDFTVVAEKLRKYGKEVWLVVRKSDKSKTLFIHSADEILVIDDYFTLDKKEFNKKYEKVLKNLKDIPSEKRPQSKKALAAYIKTLLRKEKSTDEEIQKIIDELVQKKNIKIEEKAISYTIQ</sequence>
<proteinExistence type="predicted"/>
<dbReference type="EMBL" id="MN577574">
    <property type="protein sequence ID" value="QGT51357.1"/>
    <property type="molecule type" value="Genomic_DNA"/>
</dbReference>
<evidence type="ECO:0000313" key="2">
    <source>
        <dbReference type="EMBL" id="QGT51357.1"/>
    </source>
</evidence>
<dbReference type="AlphaFoldDB" id="A0A650ENC4"/>
<name>A0A650ENC4_9SPIO</name>
<accession>A0A650ENC4</accession>
<dbReference type="Pfam" id="PF01936">
    <property type="entry name" value="NYN"/>
    <property type="match status" value="1"/>
</dbReference>